<organism evidence="1 2">
    <name type="scientific">Streptomyces coryli</name>
    <dbReference type="NCBI Taxonomy" id="1128680"/>
    <lineage>
        <taxon>Bacteria</taxon>
        <taxon>Bacillati</taxon>
        <taxon>Actinomycetota</taxon>
        <taxon>Actinomycetes</taxon>
        <taxon>Kitasatosporales</taxon>
        <taxon>Streptomycetaceae</taxon>
        <taxon>Streptomyces</taxon>
    </lineage>
</organism>
<comment type="caution">
    <text evidence="1">The sequence shown here is derived from an EMBL/GenBank/DDBJ whole genome shotgun (WGS) entry which is preliminary data.</text>
</comment>
<dbReference type="Proteomes" id="UP000481583">
    <property type="component" value="Unassembled WGS sequence"/>
</dbReference>
<dbReference type="EMBL" id="JAAKZV010000298">
    <property type="protein sequence ID" value="NGN69456.1"/>
    <property type="molecule type" value="Genomic_DNA"/>
</dbReference>
<name>A0A6G4UCQ3_9ACTN</name>
<accession>A0A6G4UCQ3</accession>
<gene>
    <name evidence="1" type="ORF">G5C51_36910</name>
</gene>
<sequence>MDSSALLPGPPDQHGVGVVAPYDFALDRELWRWVPDDVSLHLTRTRYRARASDEAPVRTAVRAFGAVRPEVVAYACTAGSFAGGRNGERRLCDAMERCCGVPALTTSGALLETLRELDARRVAVAAPYPGRVTRRLTDYLADAGVPVAGRASLGLTERIWRVPYDEVAAMARRAAAGPADALFLSCTNLPTYDLLPPLEAELGIPVLSANQVTMRAALGRIGVRPAAAPAAA</sequence>
<proteinExistence type="predicted"/>
<dbReference type="InterPro" id="IPR026286">
    <property type="entry name" value="MaiA/AMDase"/>
</dbReference>
<evidence type="ECO:0000313" key="1">
    <source>
        <dbReference type="EMBL" id="NGN69456.1"/>
    </source>
</evidence>
<dbReference type="PANTHER" id="PTHR40267">
    <property type="entry name" value="BLR3294 PROTEIN"/>
    <property type="match status" value="1"/>
</dbReference>
<reference evidence="1 2" key="1">
    <citation type="submission" date="2020-02" db="EMBL/GenBank/DDBJ databases">
        <title>Whole-genome analyses of novel actinobacteria.</title>
        <authorList>
            <person name="Sahin N."/>
        </authorList>
    </citation>
    <scope>NUCLEOTIDE SEQUENCE [LARGE SCALE GENOMIC DNA]</scope>
    <source>
        <strain evidence="1 2">A7024</strain>
    </source>
</reference>
<dbReference type="PANTHER" id="PTHR40267:SF1">
    <property type="entry name" value="BLR3294 PROTEIN"/>
    <property type="match status" value="1"/>
</dbReference>
<dbReference type="InterPro" id="IPR053714">
    <property type="entry name" value="Iso_Racemase_Enz_sf"/>
</dbReference>
<keyword evidence="2" id="KW-1185">Reference proteome</keyword>
<dbReference type="Gene3D" id="3.40.50.12500">
    <property type="match status" value="1"/>
</dbReference>
<evidence type="ECO:0000313" key="2">
    <source>
        <dbReference type="Proteomes" id="UP000481583"/>
    </source>
</evidence>
<dbReference type="AlphaFoldDB" id="A0A6G4UCQ3"/>
<dbReference type="PIRSF" id="PIRSF015736">
    <property type="entry name" value="MI"/>
    <property type="match status" value="1"/>
</dbReference>
<dbReference type="RefSeq" id="WP_165244412.1">
    <property type="nucleotide sequence ID" value="NZ_JAAKZV010000298.1"/>
</dbReference>
<protein>
    <submittedName>
        <fullName evidence="1">Decarboxylase</fullName>
    </submittedName>
</protein>
<dbReference type="Pfam" id="PF17645">
    <property type="entry name" value="Amdase"/>
    <property type="match status" value="1"/>
</dbReference>